<keyword evidence="3" id="KW-1185">Reference proteome</keyword>
<dbReference type="RefSeq" id="WP_347918477.1">
    <property type="nucleotide sequence ID" value="NZ_JBDXMX010000001.1"/>
</dbReference>
<dbReference type="Proteomes" id="UP001484097">
    <property type="component" value="Unassembled WGS sequence"/>
</dbReference>
<feature type="compositionally biased region" description="Polar residues" evidence="1">
    <location>
        <begin position="173"/>
        <end position="186"/>
    </location>
</feature>
<accession>A0ABV0IE65</accession>
<organism evidence="2 3">
    <name type="scientific">Citricoccus nitrophenolicus</name>
    <dbReference type="NCBI Taxonomy" id="863575"/>
    <lineage>
        <taxon>Bacteria</taxon>
        <taxon>Bacillati</taxon>
        <taxon>Actinomycetota</taxon>
        <taxon>Actinomycetes</taxon>
        <taxon>Micrococcales</taxon>
        <taxon>Micrococcaceae</taxon>
        <taxon>Citricoccus</taxon>
    </lineage>
</organism>
<name>A0ABV0IE65_9MICC</name>
<sequence length="192" mass="20166">MNTPANTPQPCIPQTAAQALAVYINATIRPDWHPRGLTAGIGHAATTSTDPAAVAIASIQAAANPANRTPAVIQYPGPHWPTTAAKPDQPGPRTPCEDHDWENATHCRACISDIKLGQRPADRLGKHHDVTHQDDREAQPTASGTEPGQGAPIASTLRNDWGTVPQGPENGGQDLTATPTEGATPTNDDENH</sequence>
<dbReference type="EMBL" id="JBDXMX010000001">
    <property type="protein sequence ID" value="MEO9246442.1"/>
    <property type="molecule type" value="Genomic_DNA"/>
</dbReference>
<evidence type="ECO:0000256" key="1">
    <source>
        <dbReference type="SAM" id="MobiDB-lite"/>
    </source>
</evidence>
<reference evidence="2 3" key="1">
    <citation type="submission" date="2024-05" db="EMBL/GenBank/DDBJ databases">
        <authorList>
            <person name="Yi C."/>
        </authorList>
    </citation>
    <scope>NUCLEOTIDE SEQUENCE [LARGE SCALE GENOMIC DNA]</scope>
    <source>
        <strain evidence="2 3">XS13</strain>
    </source>
</reference>
<feature type="region of interest" description="Disordered" evidence="1">
    <location>
        <begin position="79"/>
        <end position="98"/>
    </location>
</feature>
<gene>
    <name evidence="2" type="ORF">ABDK96_01960</name>
</gene>
<protein>
    <submittedName>
        <fullName evidence="2">Uncharacterized protein</fullName>
    </submittedName>
</protein>
<evidence type="ECO:0000313" key="3">
    <source>
        <dbReference type="Proteomes" id="UP001484097"/>
    </source>
</evidence>
<evidence type="ECO:0000313" key="2">
    <source>
        <dbReference type="EMBL" id="MEO9246442.1"/>
    </source>
</evidence>
<proteinExistence type="predicted"/>
<comment type="caution">
    <text evidence="2">The sequence shown here is derived from an EMBL/GenBank/DDBJ whole genome shotgun (WGS) entry which is preliminary data.</text>
</comment>
<feature type="region of interest" description="Disordered" evidence="1">
    <location>
        <begin position="131"/>
        <end position="192"/>
    </location>
</feature>